<reference evidence="10" key="2">
    <citation type="submission" date="2020-09" db="EMBL/GenBank/DDBJ databases">
        <authorList>
            <person name="Sun Q."/>
            <person name="Zhou Y."/>
        </authorList>
    </citation>
    <scope>NUCLEOTIDE SEQUENCE</scope>
    <source>
        <strain evidence="10">CGMCC 1.12754</strain>
    </source>
</reference>
<comment type="similarity">
    <text evidence="2">Belongs to the GerABKC lipoprotein family.</text>
</comment>
<evidence type="ECO:0000256" key="5">
    <source>
        <dbReference type="ARBA" id="ARBA00023136"/>
    </source>
</evidence>
<dbReference type="Gene3D" id="3.30.300.210">
    <property type="entry name" value="Nutrient germinant receptor protein C, domain 3"/>
    <property type="match status" value="1"/>
</dbReference>
<comment type="subcellular location">
    <subcellularLocation>
        <location evidence="1">Membrane</location>
        <topology evidence="1">Lipid-anchor</topology>
    </subcellularLocation>
</comment>
<dbReference type="RefSeq" id="WP_188456547.1">
    <property type="nucleotide sequence ID" value="NZ_BMFR01000020.1"/>
</dbReference>
<feature type="domain" description="Spore germination GerAC-like C-terminal" evidence="8">
    <location>
        <begin position="200"/>
        <end position="377"/>
    </location>
</feature>
<dbReference type="PANTHER" id="PTHR35789:SF1">
    <property type="entry name" value="SPORE GERMINATION PROTEIN B3"/>
    <property type="match status" value="1"/>
</dbReference>
<dbReference type="InterPro" id="IPR057336">
    <property type="entry name" value="GerAC_N"/>
</dbReference>
<keyword evidence="4" id="KW-0732">Signal</keyword>
<name>A0A917HPP8_9BACI</name>
<dbReference type="InterPro" id="IPR038501">
    <property type="entry name" value="Spore_GerAC_C_sf"/>
</dbReference>
<evidence type="ECO:0000256" key="3">
    <source>
        <dbReference type="ARBA" id="ARBA00022544"/>
    </source>
</evidence>
<protein>
    <submittedName>
        <fullName evidence="10">Uncharacterized protein</fullName>
    </submittedName>
</protein>
<feature type="domain" description="Spore germination protein N-terminal" evidence="9">
    <location>
        <begin position="23"/>
        <end position="190"/>
    </location>
</feature>
<dbReference type="Proteomes" id="UP000622860">
    <property type="component" value="Unassembled WGS sequence"/>
</dbReference>
<dbReference type="GO" id="GO:0009847">
    <property type="term" value="P:spore germination"/>
    <property type="evidence" value="ECO:0007669"/>
    <property type="project" value="InterPro"/>
</dbReference>
<evidence type="ECO:0000313" key="11">
    <source>
        <dbReference type="Proteomes" id="UP000622860"/>
    </source>
</evidence>
<dbReference type="PROSITE" id="PS51257">
    <property type="entry name" value="PROKAR_LIPOPROTEIN"/>
    <property type="match status" value="1"/>
</dbReference>
<dbReference type="EMBL" id="BMFR01000020">
    <property type="protein sequence ID" value="GGG85300.1"/>
    <property type="molecule type" value="Genomic_DNA"/>
</dbReference>
<keyword evidence="5" id="KW-0472">Membrane</keyword>
<comment type="caution">
    <text evidence="10">The sequence shown here is derived from an EMBL/GenBank/DDBJ whole genome shotgun (WGS) entry which is preliminary data.</text>
</comment>
<dbReference type="GO" id="GO:0016020">
    <property type="term" value="C:membrane"/>
    <property type="evidence" value="ECO:0007669"/>
    <property type="project" value="UniProtKB-SubCell"/>
</dbReference>
<dbReference type="Pfam" id="PF25198">
    <property type="entry name" value="Spore_GerAC_N"/>
    <property type="match status" value="1"/>
</dbReference>
<keyword evidence="6" id="KW-0564">Palmitate</keyword>
<evidence type="ECO:0000256" key="4">
    <source>
        <dbReference type="ARBA" id="ARBA00022729"/>
    </source>
</evidence>
<dbReference type="InterPro" id="IPR046953">
    <property type="entry name" value="Spore_GerAC-like_C"/>
</dbReference>
<keyword evidence="7" id="KW-0449">Lipoprotein</keyword>
<accession>A0A917HPP8</accession>
<evidence type="ECO:0000256" key="7">
    <source>
        <dbReference type="ARBA" id="ARBA00023288"/>
    </source>
</evidence>
<dbReference type="Pfam" id="PF05504">
    <property type="entry name" value="Spore_GerAC"/>
    <property type="match status" value="1"/>
</dbReference>
<evidence type="ECO:0000256" key="2">
    <source>
        <dbReference type="ARBA" id="ARBA00007886"/>
    </source>
</evidence>
<reference evidence="10" key="1">
    <citation type="journal article" date="2014" name="Int. J. Syst. Evol. Microbiol.">
        <title>Complete genome sequence of Corynebacterium casei LMG S-19264T (=DSM 44701T), isolated from a smear-ripened cheese.</title>
        <authorList>
            <consortium name="US DOE Joint Genome Institute (JGI-PGF)"/>
            <person name="Walter F."/>
            <person name="Albersmeier A."/>
            <person name="Kalinowski J."/>
            <person name="Ruckert C."/>
        </authorList>
    </citation>
    <scope>NUCLEOTIDE SEQUENCE</scope>
    <source>
        <strain evidence="10">CGMCC 1.12754</strain>
    </source>
</reference>
<keyword evidence="11" id="KW-1185">Reference proteome</keyword>
<keyword evidence="3" id="KW-0309">Germination</keyword>
<dbReference type="NCBIfam" id="TIGR02887">
    <property type="entry name" value="spore_ger_x_C"/>
    <property type="match status" value="1"/>
</dbReference>
<evidence type="ECO:0000259" key="9">
    <source>
        <dbReference type="Pfam" id="PF25198"/>
    </source>
</evidence>
<evidence type="ECO:0000256" key="6">
    <source>
        <dbReference type="ARBA" id="ARBA00023139"/>
    </source>
</evidence>
<gene>
    <name evidence="10" type="ORF">GCM10011398_33790</name>
</gene>
<dbReference type="AlphaFoldDB" id="A0A917HPP8"/>
<dbReference type="PANTHER" id="PTHR35789">
    <property type="entry name" value="SPORE GERMINATION PROTEIN B3"/>
    <property type="match status" value="1"/>
</dbReference>
<evidence type="ECO:0000259" key="8">
    <source>
        <dbReference type="Pfam" id="PF05504"/>
    </source>
</evidence>
<dbReference type="InterPro" id="IPR008844">
    <property type="entry name" value="Spore_GerAC-like"/>
</dbReference>
<organism evidence="10 11">
    <name type="scientific">Virgibacillus oceani</name>
    <dbReference type="NCBI Taxonomy" id="1479511"/>
    <lineage>
        <taxon>Bacteria</taxon>
        <taxon>Bacillati</taxon>
        <taxon>Bacillota</taxon>
        <taxon>Bacilli</taxon>
        <taxon>Bacillales</taxon>
        <taxon>Bacillaceae</taxon>
        <taxon>Virgibacillus</taxon>
    </lineage>
</organism>
<evidence type="ECO:0000313" key="10">
    <source>
        <dbReference type="EMBL" id="GGG85300.1"/>
    </source>
</evidence>
<proteinExistence type="inferred from homology"/>
<evidence type="ECO:0000256" key="1">
    <source>
        <dbReference type="ARBA" id="ARBA00004635"/>
    </source>
</evidence>
<sequence length="380" mass="43226">MKNTLLGMLVLLMVLLTGCVQPKPIEELGIINTRGVDIMENDKIETTLVFLKFNSRDQNISKTITGVGNTIKNARNKANFKSNFQLTPGQIRLEIYGKTTAEKGLLRYLDTLIRDARVSDTMYLTVSATTANEIITSTQNQESGMNIGKFLHDLIERNIKDDTIPRVTLQDFVHMFYDKGQDPYLPILSIKDDAPAITAMAIFQGDKLVGQISLDETLLLNLYNKTFNVAPLEISLPQKPFDKFQRKSNQDGHAEDNFYIVMTVINGESKTKMVDVQNLKFQTNINLDVSLLELTEDINIKNPKVIKLFEKEIEKDIKQQYEKLLSKLQEMNADPFGYGNIYRTKKPSGNLTDSDWRDKFPTIKVDFKVNVRILHHGTTP</sequence>